<keyword evidence="3" id="KW-1185">Reference proteome</keyword>
<feature type="transmembrane region" description="Helical" evidence="1">
    <location>
        <begin position="12"/>
        <end position="31"/>
    </location>
</feature>
<dbReference type="OrthoDB" id="8757892at2"/>
<dbReference type="AlphaFoldDB" id="A0A1I1D4M5"/>
<gene>
    <name evidence="2" type="ORF">SAMN05216204_10115</name>
</gene>
<keyword evidence="1" id="KW-0812">Transmembrane</keyword>
<keyword evidence="1" id="KW-0472">Membrane</keyword>
<reference evidence="3" key="1">
    <citation type="submission" date="2016-10" db="EMBL/GenBank/DDBJ databases">
        <authorList>
            <person name="Varghese N."/>
            <person name="Submissions S."/>
        </authorList>
    </citation>
    <scope>NUCLEOTIDE SEQUENCE [LARGE SCALE GENOMIC DNA]</scope>
    <source>
        <strain evidence="3">CGMCC 1.12041</strain>
    </source>
</reference>
<dbReference type="RefSeq" id="WP_091869384.1">
    <property type="nucleotide sequence ID" value="NZ_FOLD01000001.1"/>
</dbReference>
<name>A0A1I1D4M5_9BURK</name>
<evidence type="ECO:0000313" key="3">
    <source>
        <dbReference type="Proteomes" id="UP000198639"/>
    </source>
</evidence>
<evidence type="ECO:0000313" key="2">
    <source>
        <dbReference type="EMBL" id="SFB69747.1"/>
    </source>
</evidence>
<proteinExistence type="predicted"/>
<feature type="transmembrane region" description="Helical" evidence="1">
    <location>
        <begin position="75"/>
        <end position="91"/>
    </location>
</feature>
<dbReference type="Proteomes" id="UP000198639">
    <property type="component" value="Unassembled WGS sequence"/>
</dbReference>
<dbReference type="EMBL" id="FOLD01000001">
    <property type="protein sequence ID" value="SFB69747.1"/>
    <property type="molecule type" value="Genomic_DNA"/>
</dbReference>
<keyword evidence="1" id="KW-1133">Transmembrane helix</keyword>
<protein>
    <submittedName>
        <fullName evidence="2">Uncharacterized protein</fullName>
    </submittedName>
</protein>
<organism evidence="2 3">
    <name type="scientific">Massilia yuzhufengensis</name>
    <dbReference type="NCBI Taxonomy" id="1164594"/>
    <lineage>
        <taxon>Bacteria</taxon>
        <taxon>Pseudomonadati</taxon>
        <taxon>Pseudomonadota</taxon>
        <taxon>Betaproteobacteria</taxon>
        <taxon>Burkholderiales</taxon>
        <taxon>Oxalobacteraceae</taxon>
        <taxon>Telluria group</taxon>
        <taxon>Massilia</taxon>
    </lineage>
</organism>
<accession>A0A1I1D4M5</accession>
<evidence type="ECO:0000256" key="1">
    <source>
        <dbReference type="SAM" id="Phobius"/>
    </source>
</evidence>
<feature type="transmembrane region" description="Helical" evidence="1">
    <location>
        <begin position="37"/>
        <end position="55"/>
    </location>
</feature>
<sequence>MQQPPRRGPSATSNLVIATILGIPGVINLVGGVLRGGAGDFLCGVSALAYALLLVRDAMHIKKTGVPAMAQSRMLLIGFACLGIYLVGVYFKHR</sequence>